<keyword evidence="8" id="KW-0677">Repeat</keyword>
<dbReference type="Proteomes" id="UP000054805">
    <property type="component" value="Unassembled WGS sequence"/>
</dbReference>
<dbReference type="InterPro" id="IPR016024">
    <property type="entry name" value="ARM-type_fold"/>
</dbReference>
<dbReference type="InterPro" id="IPR017106">
    <property type="entry name" value="Coatomer_gsu"/>
</dbReference>
<sequence length="1133" mass="127000">MLSTISLADSVAYCLKTMLALKKDKKDEESHSGAYFASSCDRTTVLQEARQFNETPINARKCCTTLTKLLYLISQGEQLSRKEATDAFFSITKLWQSNDVVLRRLVYLTIKELASLADDVIIVTSSLTKDMTGKEDIYRASAIRALCKVTDSTMLQAIERYMKQAIVDRIPAVASAALVSTLYLMKKNPDCIRRWTSEIQEAANSDNPMIQFHGLAVYYEMRKNDRLSVVQLVQKYSKQCSRSAFALCYLIRIALKLIEEDEKGRDTGTLLDFLESCLRHKSEMVVYEAASALLRLPNITSKELSSAISVLQMFCSSSKAALRFAAVRTLSSVAGIYPAAVAACNVDLEQLISDQNRSIATLAITTLLKTGAESSVDRLMKQISSFVSEISDEFKVVVIDAVRSLCVRYPKKSTILLSFLSNMLRDEGGFLYKKAIIDTIVWIIEENDEAKEPGLVYLCEFIEDCEHVTLATKVLNLLGKEGPKCSNPRKYIRFIFNRVLLEPPPVRAVAVTAMAKFGVCQSLRADVVTLLQRCLLDSDDEVRDRATFYSVLFSTNNLKLYEELITGGLDVSPSLLVCALREYCAFSSSKFEPFNLNSVPQSQLPIGGQHKPSMDVDVVPTSVKPEKGLKSREEIYEEQLHQIEQFAKFGPLFKSSAPLELTESEVEIAVSCVQHMFLEHIVFQFECSNTLNDQILSNVVVHMKPVSKPWKQVAEIPCEIIRNNDCGLTYVAFQLPSDADLPPAMFSCVMNCTIKDNEDDITDYADEYPLEDVELGFSMQVKPMKMNFNTIWEDLDGNVEVACTYSLPGYNSIQDAIDKILDCVGMAPCERSEKASKNKSAHVLLMAGMFRTGSMIAAQAKLALAPSAMFSSVFLCFISMLVCLFPFGDAGDKCVSGHGKLICKQNPRAVDSTEIRLWDKDGSTVLGMFDPDDLMGIGVPDDDGRFVIEGCASDRDWLPFWKNDPDPYLEIRHTCRLSYGETFHIEGPLIKFLPDNTDFGAIFKAPLYWWPMTDVEKELIGGNLEFCPIGRDNGRFITQISKQNININNNYNLMTKMASAYYVQSNPDDQVNRCLASQTGLTLRQVEFLRREFSKHGRNPMPEMLEILAVENGFEENKVKNLFNLHIAHPVTD</sequence>
<keyword evidence="7" id="KW-0963">Cytoplasm</keyword>
<dbReference type="InterPro" id="IPR011989">
    <property type="entry name" value="ARM-like"/>
</dbReference>
<dbReference type="Gene3D" id="2.60.40.3330">
    <property type="match status" value="1"/>
</dbReference>
<keyword evidence="9" id="KW-0931">ER-Golgi transport</keyword>
<dbReference type="Pfam" id="PF16381">
    <property type="entry name" value="Coatomer_g_Cpla"/>
    <property type="match status" value="1"/>
</dbReference>
<dbReference type="InterPro" id="IPR012295">
    <property type="entry name" value="TBP_dom_sf"/>
</dbReference>
<evidence type="ECO:0000313" key="20">
    <source>
        <dbReference type="Proteomes" id="UP000054805"/>
    </source>
</evidence>
<evidence type="ECO:0000256" key="4">
    <source>
        <dbReference type="ARBA" id="ARBA00010720"/>
    </source>
</evidence>
<dbReference type="InterPro" id="IPR032154">
    <property type="entry name" value="Coatomer_g_Cpla"/>
</dbReference>
<dbReference type="FunFam" id="2.60.40.1480:FF:000001">
    <property type="entry name" value="Coatomer subunit gamma"/>
    <property type="match status" value="1"/>
</dbReference>
<comment type="function">
    <text evidence="14">The coatomer is a cytosolic protein complex that binds to dilysine motifs and reversibly associates with Golgi non-clathrin-coated vesicles, which further mediate biosynthetic protein transport from the ER, via the Golgi up to the trans Golgi network. Coatomer complex is required for budding from Golgi membranes, and is essential for the retrograde Golgi-to-ER transport of dilysine-tagged proteins.</text>
</comment>
<keyword evidence="11" id="KW-0333">Golgi apparatus</keyword>
<evidence type="ECO:0000256" key="10">
    <source>
        <dbReference type="ARBA" id="ARBA00022927"/>
    </source>
</evidence>
<protein>
    <recommendedName>
        <fullName evidence="15">Gamma-coat protein</fullName>
    </recommendedName>
</protein>
<reference evidence="19 20" key="1">
    <citation type="submission" date="2015-01" db="EMBL/GenBank/DDBJ databases">
        <title>Evolution of Trichinella species and genotypes.</title>
        <authorList>
            <person name="Korhonen P.K."/>
            <person name="Edoardo P."/>
            <person name="Giuseppe L.R."/>
            <person name="Gasser R.B."/>
        </authorList>
    </citation>
    <scope>NUCLEOTIDE SEQUENCE [LARGE SCALE GENOMIC DNA]</scope>
    <source>
        <strain evidence="19">ISS588</strain>
    </source>
</reference>
<dbReference type="Pfam" id="PF08752">
    <property type="entry name" value="COP-gamma_platf"/>
    <property type="match status" value="1"/>
</dbReference>
<dbReference type="GO" id="GO:0009986">
    <property type="term" value="C:cell surface"/>
    <property type="evidence" value="ECO:0007669"/>
    <property type="project" value="InterPro"/>
</dbReference>
<dbReference type="FunFam" id="1.25.10.10:FF:000382">
    <property type="entry name" value="Coatomer subunit gamma"/>
    <property type="match status" value="1"/>
</dbReference>
<evidence type="ECO:0000256" key="12">
    <source>
        <dbReference type="ARBA" id="ARBA00023136"/>
    </source>
</evidence>
<evidence type="ECO:0000256" key="6">
    <source>
        <dbReference type="ARBA" id="ARBA00022448"/>
    </source>
</evidence>
<evidence type="ECO:0000256" key="1">
    <source>
        <dbReference type="ARBA" id="ARBA00004255"/>
    </source>
</evidence>
<comment type="subcellular location">
    <subcellularLocation>
        <location evidence="2">Cytoplasmic vesicle</location>
        <location evidence="2">COPI-coated vesicle membrane</location>
        <topology evidence="2">Peripheral membrane protein</topology>
        <orientation evidence="2">Cytoplasmic side</orientation>
    </subcellularLocation>
    <subcellularLocation>
        <location evidence="1">Golgi apparatus membrane</location>
        <topology evidence="1">Peripheral membrane protein</topology>
        <orientation evidence="1">Cytoplasmic side</orientation>
    </subcellularLocation>
</comment>
<dbReference type="InterPro" id="IPR001534">
    <property type="entry name" value="Transthyretin-like"/>
</dbReference>
<dbReference type="GO" id="GO:0000139">
    <property type="term" value="C:Golgi membrane"/>
    <property type="evidence" value="ECO:0007669"/>
    <property type="project" value="UniProtKB-SubCell"/>
</dbReference>
<comment type="similarity">
    <text evidence="4">Belongs to the COPG family.</text>
</comment>
<dbReference type="InterPro" id="IPR009028">
    <property type="entry name" value="Coatomer/calthrin_app_sub_C"/>
</dbReference>
<dbReference type="GO" id="GO:0009306">
    <property type="term" value="P:protein secretion"/>
    <property type="evidence" value="ECO:0007669"/>
    <property type="project" value="TreeGrafter"/>
</dbReference>
<evidence type="ECO:0000256" key="3">
    <source>
        <dbReference type="ARBA" id="ARBA00010112"/>
    </source>
</evidence>
<dbReference type="GO" id="GO:0005198">
    <property type="term" value="F:structural molecule activity"/>
    <property type="evidence" value="ECO:0007669"/>
    <property type="project" value="InterPro"/>
</dbReference>
<evidence type="ECO:0000256" key="11">
    <source>
        <dbReference type="ARBA" id="ARBA00023034"/>
    </source>
</evidence>
<keyword evidence="12" id="KW-0472">Membrane</keyword>
<dbReference type="Pfam" id="PF01602">
    <property type="entry name" value="Adaptin_N"/>
    <property type="match status" value="1"/>
</dbReference>
<dbReference type="GO" id="GO:0006891">
    <property type="term" value="P:intra-Golgi vesicle-mediated transport"/>
    <property type="evidence" value="ECO:0007669"/>
    <property type="project" value="TreeGrafter"/>
</dbReference>
<dbReference type="GO" id="GO:0006886">
    <property type="term" value="P:intracellular protein transport"/>
    <property type="evidence" value="ECO:0007669"/>
    <property type="project" value="InterPro"/>
</dbReference>
<evidence type="ECO:0000256" key="15">
    <source>
        <dbReference type="ARBA" id="ARBA00081297"/>
    </source>
</evidence>
<feature type="domain" description="Coatomer subunit gamma C-terminal" evidence="18">
    <location>
        <begin position="780"/>
        <end position="866"/>
    </location>
</feature>
<dbReference type="InterPro" id="IPR037067">
    <property type="entry name" value="Coatomer_gsu_app_sf"/>
</dbReference>
<comment type="caution">
    <text evidence="19">The sequence shown here is derived from an EMBL/GenBank/DDBJ whole genome shotgun (WGS) entry which is preliminary data.</text>
</comment>
<keyword evidence="10" id="KW-0653">Protein transport</keyword>
<dbReference type="InterPro" id="IPR038479">
    <property type="entry name" value="Transthyretin-like_sf"/>
</dbReference>
<dbReference type="InterPro" id="IPR013040">
    <property type="entry name" value="Coatomer_gsu_app_Ig-like_dom"/>
</dbReference>
<dbReference type="Gene3D" id="2.60.40.1480">
    <property type="entry name" value="Coatomer, gamma subunit, appendage domain"/>
    <property type="match status" value="1"/>
</dbReference>
<dbReference type="Pfam" id="PF01060">
    <property type="entry name" value="TTR-52"/>
    <property type="match status" value="1"/>
</dbReference>
<comment type="similarity">
    <text evidence="3">Belongs to the nematode transthyretin-like family.</text>
</comment>
<evidence type="ECO:0000259" key="18">
    <source>
        <dbReference type="Pfam" id="PF16381"/>
    </source>
</evidence>
<evidence type="ECO:0000256" key="14">
    <source>
        <dbReference type="ARBA" id="ARBA00025536"/>
    </source>
</evidence>
<name>A0A0V1IVZ3_TRIPS</name>
<dbReference type="Gene3D" id="3.30.310.10">
    <property type="entry name" value="TATA-Binding Protein"/>
    <property type="match status" value="1"/>
</dbReference>
<organism evidence="19 20">
    <name type="scientific">Trichinella pseudospiralis</name>
    <name type="common">Parasitic roundworm</name>
    <dbReference type="NCBI Taxonomy" id="6337"/>
    <lineage>
        <taxon>Eukaryota</taxon>
        <taxon>Metazoa</taxon>
        <taxon>Ecdysozoa</taxon>
        <taxon>Nematoda</taxon>
        <taxon>Enoplea</taxon>
        <taxon>Dorylaimia</taxon>
        <taxon>Trichinellida</taxon>
        <taxon>Trichinellidae</taxon>
        <taxon>Trichinella</taxon>
    </lineage>
</organism>
<evidence type="ECO:0000256" key="9">
    <source>
        <dbReference type="ARBA" id="ARBA00022892"/>
    </source>
</evidence>
<dbReference type="GO" id="GO:0005783">
    <property type="term" value="C:endoplasmic reticulum"/>
    <property type="evidence" value="ECO:0007669"/>
    <property type="project" value="TreeGrafter"/>
</dbReference>
<dbReference type="SUPFAM" id="SSF55711">
    <property type="entry name" value="Subdomain of clathrin and coatomer appendage domain"/>
    <property type="match status" value="1"/>
</dbReference>
<feature type="domain" description="Coatomer gamma subunit appendage Ig-like subdomain" evidence="17">
    <location>
        <begin position="635"/>
        <end position="775"/>
    </location>
</feature>
<keyword evidence="6" id="KW-0813">Transport</keyword>
<dbReference type="PANTHER" id="PTHR10261">
    <property type="entry name" value="COATOMER SUBUNIT GAMMA"/>
    <property type="match status" value="1"/>
</dbReference>
<evidence type="ECO:0000256" key="8">
    <source>
        <dbReference type="ARBA" id="ARBA00022737"/>
    </source>
</evidence>
<dbReference type="GO" id="GO:0005793">
    <property type="term" value="C:endoplasmic reticulum-Golgi intermediate compartment"/>
    <property type="evidence" value="ECO:0007669"/>
    <property type="project" value="TreeGrafter"/>
</dbReference>
<dbReference type="InterPro" id="IPR013041">
    <property type="entry name" value="Clathrin_app_Ig-like_sf"/>
</dbReference>
<dbReference type="FunFam" id="1.25.10.10:FF:000071">
    <property type="entry name" value="Coatomer subunit gamma"/>
    <property type="match status" value="1"/>
</dbReference>
<proteinExistence type="inferred from homology"/>
<dbReference type="GO" id="GO:0006888">
    <property type="term" value="P:endoplasmic reticulum to Golgi vesicle-mediated transport"/>
    <property type="evidence" value="ECO:0007669"/>
    <property type="project" value="TreeGrafter"/>
</dbReference>
<evidence type="ECO:0000259" key="17">
    <source>
        <dbReference type="Pfam" id="PF08752"/>
    </source>
</evidence>
<evidence type="ECO:0000256" key="5">
    <source>
        <dbReference type="ARBA" id="ARBA00011775"/>
    </source>
</evidence>
<dbReference type="GO" id="GO:0072384">
    <property type="term" value="P:organelle transport along microtubule"/>
    <property type="evidence" value="ECO:0007669"/>
    <property type="project" value="TreeGrafter"/>
</dbReference>
<feature type="domain" description="Clathrin/coatomer adaptor adaptin-like N-terminal" evidence="16">
    <location>
        <begin position="42"/>
        <end position="555"/>
    </location>
</feature>
<evidence type="ECO:0000259" key="16">
    <source>
        <dbReference type="Pfam" id="PF01602"/>
    </source>
</evidence>
<accession>A0A0V1IVZ3</accession>
<dbReference type="SUPFAM" id="SSF49348">
    <property type="entry name" value="Clathrin adaptor appendage domain"/>
    <property type="match status" value="1"/>
</dbReference>
<evidence type="ECO:0000256" key="2">
    <source>
        <dbReference type="ARBA" id="ARBA00004347"/>
    </source>
</evidence>
<keyword evidence="20" id="KW-1185">Reference proteome</keyword>
<dbReference type="AlphaFoldDB" id="A0A0V1IVZ3"/>
<dbReference type="Gene3D" id="1.25.10.10">
    <property type="entry name" value="Leucine-rich Repeat Variant"/>
    <property type="match status" value="1"/>
</dbReference>
<keyword evidence="13" id="KW-0968">Cytoplasmic vesicle</keyword>
<evidence type="ECO:0000313" key="19">
    <source>
        <dbReference type="EMBL" id="KRZ26942.1"/>
    </source>
</evidence>
<evidence type="ECO:0000256" key="13">
    <source>
        <dbReference type="ARBA" id="ARBA00023329"/>
    </source>
</evidence>
<dbReference type="GO" id="GO:0030126">
    <property type="term" value="C:COPI vesicle coat"/>
    <property type="evidence" value="ECO:0007669"/>
    <property type="project" value="InterPro"/>
</dbReference>
<evidence type="ECO:0000256" key="7">
    <source>
        <dbReference type="ARBA" id="ARBA00022490"/>
    </source>
</evidence>
<dbReference type="PANTHER" id="PTHR10261:SF0">
    <property type="entry name" value="COATOMER SUBUNIT GAMMA-2"/>
    <property type="match status" value="1"/>
</dbReference>
<dbReference type="InterPro" id="IPR002553">
    <property type="entry name" value="Clathrin/coatomer_adapt-like_N"/>
</dbReference>
<dbReference type="SUPFAM" id="SSF48371">
    <property type="entry name" value="ARM repeat"/>
    <property type="match status" value="1"/>
</dbReference>
<dbReference type="EMBL" id="JYDS01000078">
    <property type="protein sequence ID" value="KRZ26942.1"/>
    <property type="molecule type" value="Genomic_DNA"/>
</dbReference>
<comment type="subunit">
    <text evidence="5">Oligomeric complex that consists of at least the alpha, beta, beta', gamma, delta, epsilon and zeta subunits.</text>
</comment>
<gene>
    <name evidence="19" type="primary">ttr-52</name>
    <name evidence="19" type="ORF">T4B_13057</name>
</gene>